<dbReference type="InterPro" id="IPR014100">
    <property type="entry name" value="GTP-bd_Obg/CgtA"/>
</dbReference>
<feature type="binding site" evidence="9">
    <location>
        <begin position="321"/>
        <end position="323"/>
    </location>
    <ligand>
        <name>GTP</name>
        <dbReference type="ChEBI" id="CHEBI:37565"/>
    </ligand>
</feature>
<dbReference type="PROSITE" id="PS51883">
    <property type="entry name" value="OBG"/>
    <property type="match status" value="1"/>
</dbReference>
<dbReference type="NCBIfam" id="NF008955">
    <property type="entry name" value="PRK12297.1"/>
    <property type="match status" value="1"/>
</dbReference>
<gene>
    <name evidence="9 14" type="primary">obg</name>
    <name evidence="14" type="ORF">GCM10011410_26690</name>
</gene>
<dbReference type="PROSITE" id="PS00905">
    <property type="entry name" value="GTP1_OBG"/>
    <property type="match status" value="1"/>
</dbReference>
<dbReference type="Pfam" id="PF01018">
    <property type="entry name" value="GTP1_OBG"/>
    <property type="match status" value="1"/>
</dbReference>
<dbReference type="PRINTS" id="PR00326">
    <property type="entry name" value="GTP1OBG"/>
</dbReference>
<feature type="binding site" evidence="9">
    <location>
        <position position="173"/>
    </location>
    <ligand>
        <name>Mg(2+)</name>
        <dbReference type="ChEBI" id="CHEBI:18420"/>
    </ligand>
</feature>
<reference evidence="14" key="2">
    <citation type="submission" date="2020-09" db="EMBL/GenBank/DDBJ databases">
        <authorList>
            <person name="Sun Q."/>
            <person name="Zhou Y."/>
        </authorList>
    </citation>
    <scope>NUCLEOTIDE SEQUENCE</scope>
    <source>
        <strain evidence="14">CGMCC 1.15478</strain>
    </source>
</reference>
<feature type="domain" description="Obg" evidence="13">
    <location>
        <begin position="2"/>
        <end position="159"/>
    </location>
</feature>
<dbReference type="CDD" id="cd01898">
    <property type="entry name" value="Obg"/>
    <property type="match status" value="1"/>
</dbReference>
<dbReference type="InterPro" id="IPR031167">
    <property type="entry name" value="G_OBG"/>
</dbReference>
<dbReference type="NCBIfam" id="NF008954">
    <property type="entry name" value="PRK12296.1"/>
    <property type="match status" value="1"/>
</dbReference>
<dbReference type="InterPro" id="IPR006169">
    <property type="entry name" value="GTP1_OBG_dom"/>
</dbReference>
<comment type="function">
    <text evidence="9">An essential GTPase which binds GTP, GDP and possibly (p)ppGpp with moderate affinity, with high nucleotide exchange rates and a fairly low GTP hydrolysis rate. Plays a role in control of the cell cycle, stress response, ribosome biogenesis and in those bacteria that undergo differentiation, in morphogenesis control.</text>
</comment>
<dbReference type="SUPFAM" id="SSF82051">
    <property type="entry name" value="Obg GTP-binding protein N-terminal domain"/>
    <property type="match status" value="1"/>
</dbReference>
<dbReference type="Gene3D" id="2.70.210.12">
    <property type="entry name" value="GTP1/OBG domain"/>
    <property type="match status" value="1"/>
</dbReference>
<dbReference type="SUPFAM" id="SSF52540">
    <property type="entry name" value="P-loop containing nucleoside triphosphate hydrolases"/>
    <property type="match status" value="1"/>
</dbReference>
<dbReference type="PROSITE" id="PS51710">
    <property type="entry name" value="G_OBG"/>
    <property type="match status" value="1"/>
</dbReference>
<dbReference type="InterPro" id="IPR006074">
    <property type="entry name" value="GTP1-OBG_CS"/>
</dbReference>
<dbReference type="Pfam" id="PF09269">
    <property type="entry name" value="DUF1967"/>
    <property type="match status" value="1"/>
</dbReference>
<evidence type="ECO:0000256" key="5">
    <source>
        <dbReference type="ARBA" id="ARBA00022741"/>
    </source>
</evidence>
<evidence type="ECO:0000259" key="13">
    <source>
        <dbReference type="PROSITE" id="PS51883"/>
    </source>
</evidence>
<evidence type="ECO:0000256" key="7">
    <source>
        <dbReference type="ARBA" id="ARBA00022842"/>
    </source>
</evidence>
<keyword evidence="5 9" id="KW-0547">Nucleotide-binding</keyword>
<comment type="cofactor">
    <cofactor evidence="1 9">
        <name>Mg(2+)</name>
        <dbReference type="ChEBI" id="CHEBI:18420"/>
    </cofactor>
</comment>
<reference evidence="14" key="1">
    <citation type="journal article" date="2014" name="Int. J. Syst. Evol. Microbiol.">
        <title>Complete genome sequence of Corynebacterium casei LMG S-19264T (=DSM 44701T), isolated from a smear-ripened cheese.</title>
        <authorList>
            <consortium name="US DOE Joint Genome Institute (JGI-PGF)"/>
            <person name="Walter F."/>
            <person name="Albersmeier A."/>
            <person name="Kalinowski J."/>
            <person name="Ruckert C."/>
        </authorList>
    </citation>
    <scope>NUCLEOTIDE SEQUENCE</scope>
    <source>
        <strain evidence="14">CGMCC 1.15478</strain>
    </source>
</reference>
<dbReference type="HAMAP" id="MF_01454">
    <property type="entry name" value="GTPase_Obg"/>
    <property type="match status" value="1"/>
</dbReference>
<dbReference type="SUPFAM" id="SSF102741">
    <property type="entry name" value="Obg GTP-binding protein C-terminal domain"/>
    <property type="match status" value="1"/>
</dbReference>
<keyword evidence="8 9" id="KW-0342">GTP-binding</keyword>
<feature type="domain" description="OCT" evidence="12">
    <location>
        <begin position="358"/>
        <end position="438"/>
    </location>
</feature>
<dbReference type="PANTHER" id="PTHR11702">
    <property type="entry name" value="DEVELOPMENTALLY REGULATED GTP-BINDING PROTEIN-RELATED"/>
    <property type="match status" value="1"/>
</dbReference>
<organism evidence="14 15">
    <name type="scientific">Hoyosella rhizosphaerae</name>
    <dbReference type="NCBI Taxonomy" id="1755582"/>
    <lineage>
        <taxon>Bacteria</taxon>
        <taxon>Bacillati</taxon>
        <taxon>Actinomycetota</taxon>
        <taxon>Actinomycetes</taxon>
        <taxon>Mycobacteriales</taxon>
        <taxon>Hoyosellaceae</taxon>
        <taxon>Hoyosella</taxon>
    </lineage>
</organism>
<dbReference type="PROSITE" id="PS51881">
    <property type="entry name" value="OCT"/>
    <property type="match status" value="1"/>
</dbReference>
<dbReference type="GO" id="GO:0005525">
    <property type="term" value="F:GTP binding"/>
    <property type="evidence" value="ECO:0007669"/>
    <property type="project" value="UniProtKB-UniRule"/>
</dbReference>
<comment type="subunit">
    <text evidence="9">Monomer.</text>
</comment>
<evidence type="ECO:0000256" key="6">
    <source>
        <dbReference type="ARBA" id="ARBA00022801"/>
    </source>
</evidence>
<dbReference type="EC" id="3.6.5.-" evidence="9"/>
<dbReference type="EMBL" id="BMJH01000003">
    <property type="protein sequence ID" value="GGC72327.1"/>
    <property type="molecule type" value="Genomic_DNA"/>
</dbReference>
<evidence type="ECO:0000256" key="1">
    <source>
        <dbReference type="ARBA" id="ARBA00001946"/>
    </source>
</evidence>
<comment type="caution">
    <text evidence="14">The sequence shown here is derived from an EMBL/GenBank/DDBJ whole genome shotgun (WGS) entry which is preliminary data.</text>
</comment>
<dbReference type="GO" id="GO:0000287">
    <property type="term" value="F:magnesium ion binding"/>
    <property type="evidence" value="ECO:0007669"/>
    <property type="project" value="InterPro"/>
</dbReference>
<dbReference type="NCBIfam" id="NF008956">
    <property type="entry name" value="PRK12299.1"/>
    <property type="match status" value="1"/>
</dbReference>
<name>A0A916UHG6_9ACTN</name>
<keyword evidence="7 9" id="KW-0460">Magnesium</keyword>
<feature type="binding site" evidence="9">
    <location>
        <begin position="191"/>
        <end position="195"/>
    </location>
    <ligand>
        <name>GTP</name>
        <dbReference type="ChEBI" id="CHEBI:37565"/>
    </ligand>
</feature>
<dbReference type="NCBIfam" id="TIGR02729">
    <property type="entry name" value="Obg_CgtA"/>
    <property type="match status" value="1"/>
</dbReference>
<feature type="binding site" evidence="9">
    <location>
        <position position="193"/>
    </location>
    <ligand>
        <name>Mg(2+)</name>
        <dbReference type="ChEBI" id="CHEBI:18420"/>
    </ligand>
</feature>
<sequence length="519" mass="55114">MARFIDRVVLHTQAGNGGHGCASVHREKFKPLGGPDGGNGGRGGSVILVVDASVHTLLDFHFRPHAKATSGKAGQGNNRAGSDGEDLVLRVPEGTVVFTEKGELIADLVGEGTELVVARGGRGGLGNSALASKARRAPGFALLGEEGESCDIVLELKSVADVGLVGFPSAGKSSLISVLSAAKPKIADYPFTTLRPNLGVVEAGGVTYTIADVPGLIPGASQGKGLGLDFLRHIERCAVLAHVVDCATLDPARDPVSDVEALEAELAAYIPSLDSDTGLGALRDRPRIVILNKIDVPEAAELAEFVRSEFEKQGWPVFSISAVAQKGLRELSFALAKLVEEYRAAHPKETRRRQVIRPVLAKEDEFTVTPDPSIEGGFIVRGTKPERWIRQTQFDNDEAVGFLADRLNRLGVEDKLLKLGAEEGAAVTIGGVTFDFDPQTPAGKDHILTGRGTDIRLEQTHRVAAHERKFAKRVRRGLVDAPEDAPIVGSSSHGLSEVDPRLEESSAEDTSTDERGGDE</sequence>
<dbReference type="Gene3D" id="3.40.50.300">
    <property type="entry name" value="P-loop containing nucleotide triphosphate hydrolases"/>
    <property type="match status" value="1"/>
</dbReference>
<evidence type="ECO:0000256" key="10">
    <source>
        <dbReference type="SAM" id="MobiDB-lite"/>
    </source>
</evidence>
<keyword evidence="3 9" id="KW-0963">Cytoplasm</keyword>
<comment type="subcellular location">
    <subcellularLocation>
        <location evidence="9">Cytoplasm</location>
    </subcellularLocation>
</comment>
<dbReference type="Pfam" id="PF01926">
    <property type="entry name" value="MMR_HSR1"/>
    <property type="match status" value="1"/>
</dbReference>
<evidence type="ECO:0000259" key="11">
    <source>
        <dbReference type="PROSITE" id="PS51710"/>
    </source>
</evidence>
<dbReference type="InterPro" id="IPR045086">
    <property type="entry name" value="OBG_GTPase"/>
</dbReference>
<proteinExistence type="inferred from homology"/>
<protein>
    <recommendedName>
        <fullName evidence="9">GTPase Obg</fullName>
        <ecNumber evidence="9">3.6.5.-</ecNumber>
    </recommendedName>
    <alternativeName>
        <fullName evidence="9">GTP-binding protein Obg</fullName>
    </alternativeName>
</protein>
<dbReference type="GO" id="GO:0005737">
    <property type="term" value="C:cytoplasm"/>
    <property type="evidence" value="ECO:0007669"/>
    <property type="project" value="UniProtKB-SubCell"/>
</dbReference>
<evidence type="ECO:0000256" key="2">
    <source>
        <dbReference type="ARBA" id="ARBA00007699"/>
    </source>
</evidence>
<accession>A0A916UHG6</accession>
<dbReference type="InterPro" id="IPR036346">
    <property type="entry name" value="GTP-bd_prot_GTP1/OBG_C_sf"/>
</dbReference>
<dbReference type="FunFam" id="2.70.210.12:FF:000001">
    <property type="entry name" value="GTPase Obg"/>
    <property type="match status" value="1"/>
</dbReference>
<dbReference type="NCBIfam" id="TIGR03595">
    <property type="entry name" value="Obg_CgtA_exten"/>
    <property type="match status" value="1"/>
</dbReference>
<dbReference type="InterPro" id="IPR027417">
    <property type="entry name" value="P-loop_NTPase"/>
</dbReference>
<dbReference type="InterPro" id="IPR006073">
    <property type="entry name" value="GTP-bd"/>
</dbReference>
<feature type="binding site" evidence="9">
    <location>
        <begin position="212"/>
        <end position="215"/>
    </location>
    <ligand>
        <name>GTP</name>
        <dbReference type="ChEBI" id="CHEBI:37565"/>
    </ligand>
</feature>
<dbReference type="RefSeq" id="WP_188675885.1">
    <property type="nucleotide sequence ID" value="NZ_BMJH01000003.1"/>
</dbReference>
<keyword evidence="6 9" id="KW-0378">Hydrolase</keyword>
<dbReference type="GO" id="GO:0042254">
    <property type="term" value="P:ribosome biogenesis"/>
    <property type="evidence" value="ECO:0007669"/>
    <property type="project" value="UniProtKB-UniRule"/>
</dbReference>
<keyword evidence="4 9" id="KW-0479">Metal-binding</keyword>
<dbReference type="Gene3D" id="3.30.300.350">
    <property type="entry name" value="GTP-binding protein OBG, C-terminal domain"/>
    <property type="match status" value="1"/>
</dbReference>
<dbReference type="PANTHER" id="PTHR11702:SF31">
    <property type="entry name" value="MITOCHONDRIAL RIBOSOME-ASSOCIATED GTPASE 2"/>
    <property type="match status" value="1"/>
</dbReference>
<dbReference type="InterPro" id="IPR036726">
    <property type="entry name" value="GTP1_OBG_dom_sf"/>
</dbReference>
<comment type="similarity">
    <text evidence="2 9">Belongs to the TRAFAC class OBG-HflX-like GTPase superfamily. OBG GTPase family.</text>
</comment>
<dbReference type="GO" id="GO:0003924">
    <property type="term" value="F:GTPase activity"/>
    <property type="evidence" value="ECO:0007669"/>
    <property type="project" value="UniProtKB-UniRule"/>
</dbReference>
<dbReference type="AlphaFoldDB" id="A0A916UHG6"/>
<evidence type="ECO:0000256" key="9">
    <source>
        <dbReference type="HAMAP-Rule" id="MF_01454"/>
    </source>
</evidence>
<evidence type="ECO:0000313" key="15">
    <source>
        <dbReference type="Proteomes" id="UP000641514"/>
    </source>
</evidence>
<dbReference type="Proteomes" id="UP000641514">
    <property type="component" value="Unassembled WGS sequence"/>
</dbReference>
<evidence type="ECO:0000256" key="4">
    <source>
        <dbReference type="ARBA" id="ARBA00022723"/>
    </source>
</evidence>
<evidence type="ECO:0000259" key="12">
    <source>
        <dbReference type="PROSITE" id="PS51881"/>
    </source>
</evidence>
<evidence type="ECO:0000256" key="3">
    <source>
        <dbReference type="ARBA" id="ARBA00022490"/>
    </source>
</evidence>
<dbReference type="InterPro" id="IPR015349">
    <property type="entry name" value="OCT_dom"/>
</dbReference>
<evidence type="ECO:0000256" key="8">
    <source>
        <dbReference type="ARBA" id="ARBA00023134"/>
    </source>
</evidence>
<evidence type="ECO:0000313" key="14">
    <source>
        <dbReference type="EMBL" id="GGC72327.1"/>
    </source>
</evidence>
<feature type="domain" description="OBG-type G" evidence="11">
    <location>
        <begin position="160"/>
        <end position="340"/>
    </location>
</feature>
<keyword evidence="15" id="KW-1185">Reference proteome</keyword>
<feature type="binding site" evidence="9">
    <location>
        <begin position="292"/>
        <end position="295"/>
    </location>
    <ligand>
        <name>GTP</name>
        <dbReference type="ChEBI" id="CHEBI:37565"/>
    </ligand>
</feature>
<feature type="binding site" evidence="9">
    <location>
        <begin position="166"/>
        <end position="173"/>
    </location>
    <ligand>
        <name>GTP</name>
        <dbReference type="ChEBI" id="CHEBI:37565"/>
    </ligand>
</feature>
<feature type="region of interest" description="Disordered" evidence="10">
    <location>
        <begin position="481"/>
        <end position="519"/>
    </location>
</feature>